<accession>A0A511W4S1</accession>
<keyword evidence="3 6" id="KW-0731">Sigma factor</keyword>
<dbReference type="GO" id="GO:0006950">
    <property type="term" value="P:response to stress"/>
    <property type="evidence" value="ECO:0007669"/>
    <property type="project" value="UniProtKB-ARBA"/>
</dbReference>
<dbReference type="AlphaFoldDB" id="A0A511W4S1"/>
<dbReference type="InterPro" id="IPR000838">
    <property type="entry name" value="RNA_pol_sigma70_ECF_CS"/>
</dbReference>
<evidence type="ECO:0000256" key="4">
    <source>
        <dbReference type="ARBA" id="ARBA00023125"/>
    </source>
</evidence>
<dbReference type="Gene3D" id="1.10.10.10">
    <property type="entry name" value="Winged helix-like DNA-binding domain superfamily/Winged helix DNA-binding domain"/>
    <property type="match status" value="1"/>
</dbReference>
<dbReference type="SUPFAM" id="SSF88659">
    <property type="entry name" value="Sigma3 and sigma4 domains of RNA polymerase sigma factors"/>
    <property type="match status" value="1"/>
</dbReference>
<feature type="domain" description="RNA polymerase sigma-70 region 2" evidence="7">
    <location>
        <begin position="10"/>
        <end position="74"/>
    </location>
</feature>
<dbReference type="InterPro" id="IPR014284">
    <property type="entry name" value="RNA_pol_sigma-70_dom"/>
</dbReference>
<feature type="domain" description="RNA polymerase sigma factor 70 region 4 type 2" evidence="8">
    <location>
        <begin position="108"/>
        <end position="159"/>
    </location>
</feature>
<dbReference type="InterPro" id="IPR036388">
    <property type="entry name" value="WH-like_DNA-bd_sf"/>
</dbReference>
<keyword evidence="4 6" id="KW-0238">DNA-binding</keyword>
<dbReference type="NCBIfam" id="TIGR02937">
    <property type="entry name" value="sigma70-ECF"/>
    <property type="match status" value="1"/>
</dbReference>
<dbReference type="PROSITE" id="PS01063">
    <property type="entry name" value="SIGMA70_ECF"/>
    <property type="match status" value="1"/>
</dbReference>
<dbReference type="Pfam" id="PF08281">
    <property type="entry name" value="Sigma70_r4_2"/>
    <property type="match status" value="1"/>
</dbReference>
<keyword evidence="2 6" id="KW-0805">Transcription regulation</keyword>
<evidence type="ECO:0000259" key="7">
    <source>
        <dbReference type="Pfam" id="PF04542"/>
    </source>
</evidence>
<evidence type="ECO:0000256" key="6">
    <source>
        <dbReference type="RuleBase" id="RU000716"/>
    </source>
</evidence>
<keyword evidence="5 6" id="KW-0804">Transcription</keyword>
<gene>
    <name evidence="9" type="primary">ylaC</name>
    <name evidence="9" type="ORF">AHA02nite_18800</name>
</gene>
<dbReference type="InterPro" id="IPR013325">
    <property type="entry name" value="RNA_pol_sigma_r2"/>
</dbReference>
<evidence type="ECO:0000256" key="2">
    <source>
        <dbReference type="ARBA" id="ARBA00023015"/>
    </source>
</evidence>
<sequence>MDEDLIARWFDLYADDVYRFLAFRLGSPDVEDLVQDVFIKAIDHSHSFKGDASPKTWLLTIARNLAVDYTRKNKVRDWRRLLQYEEYQNPKVDQSPEEIYEQKEASSLLYQFISELKPNYQEVLLLRGIEEMSVREVAEVLGWSESKVSVTYHRAVKALQRKGGIEDGSI</sequence>
<comment type="caution">
    <text evidence="9">The sequence shown here is derived from an EMBL/GenBank/DDBJ whole genome shotgun (WGS) entry which is preliminary data.</text>
</comment>
<evidence type="ECO:0000259" key="8">
    <source>
        <dbReference type="Pfam" id="PF08281"/>
    </source>
</evidence>
<name>A0A511W4S1_9BACI</name>
<dbReference type="GO" id="GO:0016987">
    <property type="term" value="F:sigma factor activity"/>
    <property type="evidence" value="ECO:0007669"/>
    <property type="project" value="UniProtKB-KW"/>
</dbReference>
<dbReference type="InterPro" id="IPR007627">
    <property type="entry name" value="RNA_pol_sigma70_r2"/>
</dbReference>
<organism evidence="9 10">
    <name type="scientific">Alkalibacillus haloalkaliphilus</name>
    <dbReference type="NCBI Taxonomy" id="94136"/>
    <lineage>
        <taxon>Bacteria</taxon>
        <taxon>Bacillati</taxon>
        <taxon>Bacillota</taxon>
        <taxon>Bacilli</taxon>
        <taxon>Bacillales</taxon>
        <taxon>Bacillaceae</taxon>
        <taxon>Alkalibacillus</taxon>
    </lineage>
</organism>
<dbReference type="RefSeq" id="WP_146816609.1">
    <property type="nucleotide sequence ID" value="NZ_BJYA01000012.1"/>
</dbReference>
<dbReference type="Gene3D" id="1.10.1740.10">
    <property type="match status" value="1"/>
</dbReference>
<dbReference type="InterPro" id="IPR013249">
    <property type="entry name" value="RNA_pol_sigma70_r4_t2"/>
</dbReference>
<dbReference type="CDD" id="cd06171">
    <property type="entry name" value="Sigma70_r4"/>
    <property type="match status" value="1"/>
</dbReference>
<comment type="similarity">
    <text evidence="1 6">Belongs to the sigma-70 factor family. ECF subfamily.</text>
</comment>
<dbReference type="GO" id="GO:0006352">
    <property type="term" value="P:DNA-templated transcription initiation"/>
    <property type="evidence" value="ECO:0007669"/>
    <property type="project" value="InterPro"/>
</dbReference>
<proteinExistence type="inferred from homology"/>
<keyword evidence="10" id="KW-1185">Reference proteome</keyword>
<evidence type="ECO:0000313" key="9">
    <source>
        <dbReference type="EMBL" id="GEN46104.1"/>
    </source>
</evidence>
<dbReference type="EMBL" id="BJYA01000012">
    <property type="protein sequence ID" value="GEN46104.1"/>
    <property type="molecule type" value="Genomic_DNA"/>
</dbReference>
<dbReference type="SUPFAM" id="SSF88946">
    <property type="entry name" value="Sigma2 domain of RNA polymerase sigma factors"/>
    <property type="match status" value="1"/>
</dbReference>
<dbReference type="PANTHER" id="PTHR43133:SF8">
    <property type="entry name" value="RNA POLYMERASE SIGMA FACTOR HI_1459-RELATED"/>
    <property type="match status" value="1"/>
</dbReference>
<evidence type="ECO:0000313" key="10">
    <source>
        <dbReference type="Proteomes" id="UP000321440"/>
    </source>
</evidence>
<dbReference type="Proteomes" id="UP000321440">
    <property type="component" value="Unassembled WGS sequence"/>
</dbReference>
<reference evidence="9 10" key="1">
    <citation type="submission" date="2019-07" db="EMBL/GenBank/DDBJ databases">
        <title>Whole genome shotgun sequence of Alkalibacillus haloalkaliphilus NBRC 103110.</title>
        <authorList>
            <person name="Hosoyama A."/>
            <person name="Uohara A."/>
            <person name="Ohji S."/>
            <person name="Ichikawa N."/>
        </authorList>
    </citation>
    <scope>NUCLEOTIDE SEQUENCE [LARGE SCALE GENOMIC DNA]</scope>
    <source>
        <strain evidence="9 10">NBRC 103110</strain>
    </source>
</reference>
<dbReference type="InterPro" id="IPR039425">
    <property type="entry name" value="RNA_pol_sigma-70-like"/>
</dbReference>
<evidence type="ECO:0000256" key="1">
    <source>
        <dbReference type="ARBA" id="ARBA00010641"/>
    </source>
</evidence>
<dbReference type="Pfam" id="PF04542">
    <property type="entry name" value="Sigma70_r2"/>
    <property type="match status" value="1"/>
</dbReference>
<evidence type="ECO:0000256" key="5">
    <source>
        <dbReference type="ARBA" id="ARBA00023163"/>
    </source>
</evidence>
<dbReference type="OrthoDB" id="2470088at2"/>
<protein>
    <recommendedName>
        <fullName evidence="6">RNA polymerase sigma factor</fullName>
    </recommendedName>
</protein>
<dbReference type="PANTHER" id="PTHR43133">
    <property type="entry name" value="RNA POLYMERASE ECF-TYPE SIGMA FACTO"/>
    <property type="match status" value="1"/>
</dbReference>
<dbReference type="GO" id="GO:0003677">
    <property type="term" value="F:DNA binding"/>
    <property type="evidence" value="ECO:0007669"/>
    <property type="project" value="UniProtKB-KW"/>
</dbReference>
<evidence type="ECO:0000256" key="3">
    <source>
        <dbReference type="ARBA" id="ARBA00023082"/>
    </source>
</evidence>
<dbReference type="InterPro" id="IPR013324">
    <property type="entry name" value="RNA_pol_sigma_r3/r4-like"/>
</dbReference>